<evidence type="ECO:0000313" key="2">
    <source>
        <dbReference type="Proteomes" id="UP000716291"/>
    </source>
</evidence>
<keyword evidence="2" id="KW-1185">Reference proteome</keyword>
<name>A0A9P6XGT5_RHIOR</name>
<evidence type="ECO:0000313" key="1">
    <source>
        <dbReference type="EMBL" id="KAG1313131.1"/>
    </source>
</evidence>
<gene>
    <name evidence="1" type="ORF">G6F64_002490</name>
</gene>
<organism evidence="1 2">
    <name type="scientific">Rhizopus oryzae</name>
    <name type="common">Mucormycosis agent</name>
    <name type="synonym">Rhizopus arrhizus var. delemar</name>
    <dbReference type="NCBI Taxonomy" id="64495"/>
    <lineage>
        <taxon>Eukaryota</taxon>
        <taxon>Fungi</taxon>
        <taxon>Fungi incertae sedis</taxon>
        <taxon>Mucoromycota</taxon>
        <taxon>Mucoromycotina</taxon>
        <taxon>Mucoromycetes</taxon>
        <taxon>Mucorales</taxon>
        <taxon>Mucorineae</taxon>
        <taxon>Rhizopodaceae</taxon>
        <taxon>Rhizopus</taxon>
    </lineage>
</organism>
<protein>
    <submittedName>
        <fullName evidence="1">Uncharacterized protein</fullName>
    </submittedName>
</protein>
<sequence length="123" mass="14705">MNNENIKFASTKTWQDDEEHENLILTRDMDHTLSVYDASDSEDEWVDIVPNEKETSIETRTVFDGELQEPDWGYEEDQERVDTIIHVISHNLTRRPIEASWPQKFHKRNQMNNHNNKMFICQN</sequence>
<comment type="caution">
    <text evidence="1">The sequence shown here is derived from an EMBL/GenBank/DDBJ whole genome shotgun (WGS) entry which is preliminary data.</text>
</comment>
<dbReference type="AlphaFoldDB" id="A0A9P6XGT5"/>
<reference evidence="1" key="1">
    <citation type="journal article" date="2020" name="Microb. Genom.">
        <title>Genetic diversity of clinical and environmental Mucorales isolates obtained from an investigation of mucormycosis cases among solid organ transplant recipients.</title>
        <authorList>
            <person name="Nguyen M.H."/>
            <person name="Kaul D."/>
            <person name="Muto C."/>
            <person name="Cheng S.J."/>
            <person name="Richter R.A."/>
            <person name="Bruno V.M."/>
            <person name="Liu G."/>
            <person name="Beyhan S."/>
            <person name="Sundermann A.J."/>
            <person name="Mounaud S."/>
            <person name="Pasculle A.W."/>
            <person name="Nierman W.C."/>
            <person name="Driscoll E."/>
            <person name="Cumbie R."/>
            <person name="Clancy C.J."/>
            <person name="Dupont C.L."/>
        </authorList>
    </citation>
    <scope>NUCLEOTIDE SEQUENCE</scope>
    <source>
        <strain evidence="1">GL11</strain>
    </source>
</reference>
<dbReference type="Proteomes" id="UP000716291">
    <property type="component" value="Unassembled WGS sequence"/>
</dbReference>
<accession>A0A9P6XGT5</accession>
<dbReference type="OrthoDB" id="2203026at2759"/>
<proteinExistence type="predicted"/>
<dbReference type="EMBL" id="JAANQT010000217">
    <property type="protein sequence ID" value="KAG1313131.1"/>
    <property type="molecule type" value="Genomic_DNA"/>
</dbReference>